<dbReference type="AlphaFoldDB" id="A0A3D9FEU5"/>
<evidence type="ECO:0000313" key="8">
    <source>
        <dbReference type="EMBL" id="RED16178.1"/>
    </source>
</evidence>
<dbReference type="PANTHER" id="PTHR48090:SF10">
    <property type="entry name" value="GLUCOSYL-3-PHOSPHOGLYCERATE SYNTHASE"/>
    <property type="match status" value="1"/>
</dbReference>
<reference evidence="8 9" key="1">
    <citation type="submission" date="2018-07" db="EMBL/GenBank/DDBJ databases">
        <title>Genomic Encyclopedia of Type Strains, Phase IV (KMG-IV): sequencing the most valuable type-strain genomes for metagenomic binning, comparative biology and taxonomic classification.</title>
        <authorList>
            <person name="Goeker M."/>
        </authorList>
    </citation>
    <scope>NUCLEOTIDE SEQUENCE [LARGE SCALE GENOMIC DNA]</scope>
    <source>
        <strain evidence="8 9">DSM 26725</strain>
    </source>
</reference>
<keyword evidence="4 8" id="KW-0808">Transferase</keyword>
<evidence type="ECO:0000259" key="7">
    <source>
        <dbReference type="Pfam" id="PF00535"/>
    </source>
</evidence>
<dbReference type="InterPro" id="IPR029044">
    <property type="entry name" value="Nucleotide-diphossugar_trans"/>
</dbReference>
<dbReference type="Proteomes" id="UP000256310">
    <property type="component" value="Unassembled WGS sequence"/>
</dbReference>
<comment type="caution">
    <text evidence="8">The sequence shown here is derived from an EMBL/GenBank/DDBJ whole genome shotgun (WGS) entry which is preliminary data.</text>
</comment>
<dbReference type="Gene3D" id="3.90.550.10">
    <property type="entry name" value="Spore Coat Polysaccharide Biosynthesis Protein SpsA, Chain A"/>
    <property type="match status" value="1"/>
</dbReference>
<sequence>MSDPGRSPAVPRCSIVIRCFNEAEHIGRLLEDIGRQTLADIEIVVVDSGSTDGTVDIVRRYPTRLVSISPSEFTFGRALNIGFRAARGEFVVAASAHVYPVDDDWLANLLGPFEDERVGLVYGKQRGPESSHYSELRLFESWFPEESNADQDHPFCNNANAAVRRALWLDQPYDESLTGLEDLDWAKKAMARGHRIAYAADATIIHVHDETSAQVLNRYRREAIALKHIYPSERFSFWNFLHLFASNALSDLGHARHEGVLIRRFWDIVSFRFLQFWGTYKGYRQSSLTNAEMRQRFYYPSGRARDRSDHGRKKLKSENGVTSENRSAGSLTKDS</sequence>
<evidence type="ECO:0000256" key="3">
    <source>
        <dbReference type="ARBA" id="ARBA00022676"/>
    </source>
</evidence>
<name>A0A3D9FEU5_9SPHN</name>
<evidence type="ECO:0000256" key="4">
    <source>
        <dbReference type="ARBA" id="ARBA00022679"/>
    </source>
</evidence>
<comment type="cofactor">
    <cofactor evidence="1">
        <name>Mg(2+)</name>
        <dbReference type="ChEBI" id="CHEBI:18420"/>
    </cofactor>
</comment>
<feature type="compositionally biased region" description="Polar residues" evidence="6">
    <location>
        <begin position="319"/>
        <end position="335"/>
    </location>
</feature>
<feature type="domain" description="Glycosyltransferase 2-like" evidence="7">
    <location>
        <begin position="14"/>
        <end position="164"/>
    </location>
</feature>
<evidence type="ECO:0000256" key="5">
    <source>
        <dbReference type="ARBA" id="ARBA00022842"/>
    </source>
</evidence>
<keyword evidence="3" id="KW-0328">Glycosyltransferase</keyword>
<dbReference type="Pfam" id="PF00535">
    <property type="entry name" value="Glycos_transf_2"/>
    <property type="match status" value="1"/>
</dbReference>
<evidence type="ECO:0000256" key="1">
    <source>
        <dbReference type="ARBA" id="ARBA00001946"/>
    </source>
</evidence>
<evidence type="ECO:0000256" key="6">
    <source>
        <dbReference type="SAM" id="MobiDB-lite"/>
    </source>
</evidence>
<protein>
    <submittedName>
        <fullName evidence="8">GT2 family glycosyltransferase</fullName>
    </submittedName>
</protein>
<dbReference type="PANTHER" id="PTHR48090">
    <property type="entry name" value="UNDECAPRENYL-PHOSPHATE 4-DEOXY-4-FORMAMIDO-L-ARABINOSE TRANSFERASE-RELATED"/>
    <property type="match status" value="1"/>
</dbReference>
<accession>A0A3D9FEU5</accession>
<organism evidence="8 9">
    <name type="scientific">Parasphingopyxis lamellibrachiae</name>
    <dbReference type="NCBI Taxonomy" id="680125"/>
    <lineage>
        <taxon>Bacteria</taxon>
        <taxon>Pseudomonadati</taxon>
        <taxon>Pseudomonadota</taxon>
        <taxon>Alphaproteobacteria</taxon>
        <taxon>Sphingomonadales</taxon>
        <taxon>Sphingomonadaceae</taxon>
        <taxon>Parasphingopyxis</taxon>
    </lineage>
</organism>
<dbReference type="InterPro" id="IPR001173">
    <property type="entry name" value="Glyco_trans_2-like"/>
</dbReference>
<dbReference type="InterPro" id="IPR050256">
    <property type="entry name" value="Glycosyltransferase_2"/>
</dbReference>
<evidence type="ECO:0000256" key="2">
    <source>
        <dbReference type="ARBA" id="ARBA00006739"/>
    </source>
</evidence>
<feature type="region of interest" description="Disordered" evidence="6">
    <location>
        <begin position="302"/>
        <end position="335"/>
    </location>
</feature>
<evidence type="ECO:0000313" key="9">
    <source>
        <dbReference type="Proteomes" id="UP000256310"/>
    </source>
</evidence>
<dbReference type="EMBL" id="QRDP01000004">
    <property type="protein sequence ID" value="RED16178.1"/>
    <property type="molecule type" value="Genomic_DNA"/>
</dbReference>
<dbReference type="SUPFAM" id="SSF53448">
    <property type="entry name" value="Nucleotide-diphospho-sugar transferases"/>
    <property type="match status" value="1"/>
</dbReference>
<comment type="similarity">
    <text evidence="2">Belongs to the glycosyltransferase 2 family.</text>
</comment>
<keyword evidence="9" id="KW-1185">Reference proteome</keyword>
<proteinExistence type="inferred from homology"/>
<dbReference type="GO" id="GO:0016757">
    <property type="term" value="F:glycosyltransferase activity"/>
    <property type="evidence" value="ECO:0007669"/>
    <property type="project" value="UniProtKB-KW"/>
</dbReference>
<keyword evidence="5" id="KW-0460">Magnesium</keyword>
<gene>
    <name evidence="8" type="ORF">DFR46_1194</name>
</gene>